<evidence type="ECO:0000256" key="2">
    <source>
        <dbReference type="ARBA" id="ARBA00022692"/>
    </source>
</evidence>
<dbReference type="InterPro" id="IPR036259">
    <property type="entry name" value="MFS_trans_sf"/>
</dbReference>
<evidence type="ECO:0000256" key="5">
    <source>
        <dbReference type="SAM" id="MobiDB-lite"/>
    </source>
</evidence>
<feature type="transmembrane region" description="Helical" evidence="6">
    <location>
        <begin position="132"/>
        <end position="151"/>
    </location>
</feature>
<reference evidence="8 9" key="1">
    <citation type="journal article" date="2012" name="BMC Genomics">
        <title>Comparative genomics of the white-rot fungi, Phanerochaete carnosa and P. chrysosporium, to elucidate the genetic basis of the distinct wood types they colonize.</title>
        <authorList>
            <person name="Suzuki H."/>
            <person name="MacDonald J."/>
            <person name="Syed K."/>
            <person name="Salamov A."/>
            <person name="Hori C."/>
            <person name="Aerts A."/>
            <person name="Henrissat B."/>
            <person name="Wiebenga A."/>
            <person name="vanKuyk P.A."/>
            <person name="Barry K."/>
            <person name="Lindquist E."/>
            <person name="LaButti K."/>
            <person name="Lapidus A."/>
            <person name="Lucas S."/>
            <person name="Coutinho P."/>
            <person name="Gong Y."/>
            <person name="Samejima M."/>
            <person name="Mahadevan R."/>
            <person name="Abou-Zaid M."/>
            <person name="de Vries R.P."/>
            <person name="Igarashi K."/>
            <person name="Yadav J.S."/>
            <person name="Grigoriev I.V."/>
            <person name="Master E.R."/>
        </authorList>
    </citation>
    <scope>NUCLEOTIDE SEQUENCE [LARGE SCALE GENOMIC DNA]</scope>
    <source>
        <strain evidence="8 9">HHB-10118-sp</strain>
    </source>
</reference>
<comment type="subcellular location">
    <subcellularLocation>
        <location evidence="1">Membrane</location>
        <topology evidence="1">Multi-pass membrane protein</topology>
    </subcellularLocation>
</comment>
<feature type="transmembrane region" description="Helical" evidence="6">
    <location>
        <begin position="470"/>
        <end position="490"/>
    </location>
</feature>
<dbReference type="Pfam" id="PF07690">
    <property type="entry name" value="MFS_1"/>
    <property type="match status" value="1"/>
</dbReference>
<evidence type="ECO:0000256" key="3">
    <source>
        <dbReference type="ARBA" id="ARBA00022989"/>
    </source>
</evidence>
<feature type="region of interest" description="Disordered" evidence="5">
    <location>
        <begin position="19"/>
        <end position="44"/>
    </location>
</feature>
<name>K5XFM4_PHACS</name>
<dbReference type="InterPro" id="IPR011701">
    <property type="entry name" value="MFS"/>
</dbReference>
<keyword evidence="3 6" id="KW-1133">Transmembrane helix</keyword>
<dbReference type="Proteomes" id="UP000008370">
    <property type="component" value="Unassembled WGS sequence"/>
</dbReference>
<feature type="transmembrane region" description="Helical" evidence="6">
    <location>
        <begin position="163"/>
        <end position="181"/>
    </location>
</feature>
<proteinExistence type="predicted"/>
<evidence type="ECO:0000256" key="4">
    <source>
        <dbReference type="ARBA" id="ARBA00023136"/>
    </source>
</evidence>
<dbReference type="GeneID" id="18920457"/>
<dbReference type="PANTHER" id="PTHR23502:SF23">
    <property type="entry name" value="FLUCONAZOLE RESISTANCE PROTEIN 1"/>
    <property type="match status" value="1"/>
</dbReference>
<dbReference type="GO" id="GO:0005886">
    <property type="term" value="C:plasma membrane"/>
    <property type="evidence" value="ECO:0007669"/>
    <property type="project" value="TreeGrafter"/>
</dbReference>
<dbReference type="Gene3D" id="1.20.1250.20">
    <property type="entry name" value="MFS general substrate transporter like domains"/>
    <property type="match status" value="1"/>
</dbReference>
<dbReference type="InParanoid" id="K5XFM4"/>
<dbReference type="EMBL" id="JH930468">
    <property type="protein sequence ID" value="EKM61877.1"/>
    <property type="molecule type" value="Genomic_DNA"/>
</dbReference>
<feature type="transmembrane region" description="Helical" evidence="6">
    <location>
        <begin position="300"/>
        <end position="327"/>
    </location>
</feature>
<dbReference type="GO" id="GO:0015244">
    <property type="term" value="F:fluconazole transmembrane transporter activity"/>
    <property type="evidence" value="ECO:0007669"/>
    <property type="project" value="TreeGrafter"/>
</dbReference>
<dbReference type="RefSeq" id="XP_007391269.1">
    <property type="nucleotide sequence ID" value="XM_007391207.1"/>
</dbReference>
<dbReference type="HOGENOM" id="CLU_008455_11_1_1"/>
<feature type="transmembrane region" description="Helical" evidence="6">
    <location>
        <begin position="93"/>
        <end position="112"/>
    </location>
</feature>
<feature type="compositionally biased region" description="Basic and acidic residues" evidence="5">
    <location>
        <begin position="19"/>
        <end position="39"/>
    </location>
</feature>
<dbReference type="AlphaFoldDB" id="K5XFM4"/>
<evidence type="ECO:0000313" key="8">
    <source>
        <dbReference type="EMBL" id="EKM61877.1"/>
    </source>
</evidence>
<keyword evidence="2 6" id="KW-0812">Transmembrane</keyword>
<sequence length="505" mass="55539">MPYGGSAAAREVLHLHSHDAEKADPAAVEKEEKRAHEDPNIVDWYGPDDPECPRNWSFAKRCFVTGQVSHLLFAIFIGSSIYAPGVLDLSQKFGVSVVAGNLGITMFVLGYATGPPQMFLSPMSEIPQFGRAPVYMITLLIFVLLQVPTALSKNLGALLPLRYWAAFFGSPVFATGGATIADMWPPEDQMIALAVWSLAAMCGPGLGPLIGGFASQAKGWTWTIWIILWLTGATWVFLVFTMPETSPQAILYSRAVRLRKLTGKSNLKSQAEIEAENMTMKEVAMMTLIRPFYLGFREPVLLFWNLYIGMAYGVLYCFVASYDVVFIGHHHFNLGQNGLAFLGIVVGAFVGFAAFVPWALYILKPKFIRGVFVPEDRLPPAFPGAFFFAISLFWFGWTSGAGTHWIVPIIASSMYAISAFYIFQAGLNYLADCYPRHVASVMASNDLYRSLIGAAFPLFSTAYFNNLGVGPALSIIGGIAVFMLPIPFLLHRYGAKIRSWSTYAG</sequence>
<feature type="transmembrane region" description="Helical" evidence="6">
    <location>
        <begin position="220"/>
        <end position="240"/>
    </location>
</feature>
<organism evidence="8 9">
    <name type="scientific">Phanerochaete carnosa (strain HHB-10118-sp)</name>
    <name type="common">White-rot fungus</name>
    <name type="synonym">Peniophora carnosa</name>
    <dbReference type="NCBI Taxonomy" id="650164"/>
    <lineage>
        <taxon>Eukaryota</taxon>
        <taxon>Fungi</taxon>
        <taxon>Dikarya</taxon>
        <taxon>Basidiomycota</taxon>
        <taxon>Agaricomycotina</taxon>
        <taxon>Agaricomycetes</taxon>
        <taxon>Polyporales</taxon>
        <taxon>Phanerochaetaceae</taxon>
        <taxon>Phanerochaete</taxon>
    </lineage>
</organism>
<gene>
    <name evidence="8" type="ORF">PHACADRAFT_84680</name>
</gene>
<evidence type="ECO:0000313" key="9">
    <source>
        <dbReference type="Proteomes" id="UP000008370"/>
    </source>
</evidence>
<dbReference type="InterPro" id="IPR020846">
    <property type="entry name" value="MFS_dom"/>
</dbReference>
<evidence type="ECO:0000256" key="1">
    <source>
        <dbReference type="ARBA" id="ARBA00004141"/>
    </source>
</evidence>
<keyword evidence="9" id="KW-1185">Reference proteome</keyword>
<evidence type="ECO:0000256" key="6">
    <source>
        <dbReference type="SAM" id="Phobius"/>
    </source>
</evidence>
<feature type="transmembrane region" description="Helical" evidence="6">
    <location>
        <begin position="68"/>
        <end position="87"/>
    </location>
</feature>
<dbReference type="FunFam" id="1.20.1250.20:FF:000011">
    <property type="entry name" value="MFS multidrug transporter, putative"/>
    <property type="match status" value="1"/>
</dbReference>
<dbReference type="PANTHER" id="PTHR23502">
    <property type="entry name" value="MAJOR FACILITATOR SUPERFAMILY"/>
    <property type="match status" value="1"/>
</dbReference>
<evidence type="ECO:0000259" key="7">
    <source>
        <dbReference type="PROSITE" id="PS50850"/>
    </source>
</evidence>
<dbReference type="GO" id="GO:1990961">
    <property type="term" value="P:xenobiotic detoxification by transmembrane export across the plasma membrane"/>
    <property type="evidence" value="ECO:0007669"/>
    <property type="project" value="TreeGrafter"/>
</dbReference>
<accession>K5XFM4</accession>
<feature type="domain" description="Major facilitator superfamily (MFS) profile" evidence="7">
    <location>
        <begin position="64"/>
        <end position="495"/>
    </location>
</feature>
<dbReference type="FunCoup" id="K5XFM4">
    <property type="interactions" value="10"/>
</dbReference>
<feature type="transmembrane region" description="Helical" evidence="6">
    <location>
        <begin position="405"/>
        <end position="427"/>
    </location>
</feature>
<feature type="transmembrane region" description="Helical" evidence="6">
    <location>
        <begin position="381"/>
        <end position="399"/>
    </location>
</feature>
<dbReference type="PROSITE" id="PS50850">
    <property type="entry name" value="MFS"/>
    <property type="match status" value="1"/>
</dbReference>
<dbReference type="SUPFAM" id="SSF103473">
    <property type="entry name" value="MFS general substrate transporter"/>
    <property type="match status" value="1"/>
</dbReference>
<feature type="transmembrane region" description="Helical" evidence="6">
    <location>
        <begin position="193"/>
        <end position="214"/>
    </location>
</feature>
<keyword evidence="4 6" id="KW-0472">Membrane</keyword>
<dbReference type="CDD" id="cd17323">
    <property type="entry name" value="MFS_Tpo1_MDR_like"/>
    <property type="match status" value="1"/>
</dbReference>
<dbReference type="OrthoDB" id="3357846at2759"/>
<dbReference type="KEGG" id="pco:PHACADRAFT_84680"/>
<feature type="transmembrane region" description="Helical" evidence="6">
    <location>
        <begin position="339"/>
        <end position="360"/>
    </location>
</feature>
<protein>
    <recommendedName>
        <fullName evidence="7">Major facilitator superfamily (MFS) profile domain-containing protein</fullName>
    </recommendedName>
</protein>